<dbReference type="PANTHER" id="PTHR39430:SF1">
    <property type="entry name" value="PROTEASE"/>
    <property type="match status" value="1"/>
</dbReference>
<accession>A0ABP7H4J7</accession>
<dbReference type="InterPro" id="IPR003675">
    <property type="entry name" value="Rce1/LyrA-like_dom"/>
</dbReference>
<organism evidence="3 4">
    <name type="scientific">Corallibacter vietnamensis</name>
    <dbReference type="NCBI Taxonomy" id="904130"/>
    <lineage>
        <taxon>Bacteria</taxon>
        <taxon>Pseudomonadati</taxon>
        <taxon>Bacteroidota</taxon>
        <taxon>Flavobacteriia</taxon>
        <taxon>Flavobacteriales</taxon>
        <taxon>Flavobacteriaceae</taxon>
        <taxon>Corallibacter</taxon>
    </lineage>
</organism>
<proteinExistence type="predicted"/>
<feature type="transmembrane region" description="Helical" evidence="1">
    <location>
        <begin position="201"/>
        <end position="224"/>
    </location>
</feature>
<feature type="transmembrane region" description="Helical" evidence="1">
    <location>
        <begin position="109"/>
        <end position="129"/>
    </location>
</feature>
<protein>
    <recommendedName>
        <fullName evidence="2">CAAX prenyl protease 2/Lysostaphin resistance protein A-like domain-containing protein</fullName>
    </recommendedName>
</protein>
<reference evidence="4" key="1">
    <citation type="journal article" date="2019" name="Int. J. Syst. Evol. Microbiol.">
        <title>The Global Catalogue of Microorganisms (GCM) 10K type strain sequencing project: providing services to taxonomists for standard genome sequencing and annotation.</title>
        <authorList>
            <consortium name="The Broad Institute Genomics Platform"/>
            <consortium name="The Broad Institute Genome Sequencing Center for Infectious Disease"/>
            <person name="Wu L."/>
            <person name="Ma J."/>
        </authorList>
    </citation>
    <scope>NUCLEOTIDE SEQUENCE [LARGE SCALE GENOMIC DNA]</scope>
    <source>
        <strain evidence="4">JCM 17525</strain>
    </source>
</reference>
<dbReference type="Pfam" id="PF02517">
    <property type="entry name" value="Rce1-like"/>
    <property type="match status" value="1"/>
</dbReference>
<evidence type="ECO:0000259" key="2">
    <source>
        <dbReference type="Pfam" id="PF02517"/>
    </source>
</evidence>
<keyword evidence="1" id="KW-1133">Transmembrane helix</keyword>
<name>A0ABP7H4J7_9FLAO</name>
<comment type="caution">
    <text evidence="3">The sequence shown here is derived from an EMBL/GenBank/DDBJ whole genome shotgun (WGS) entry which is preliminary data.</text>
</comment>
<dbReference type="PANTHER" id="PTHR39430">
    <property type="entry name" value="MEMBRANE-ASSOCIATED PROTEASE-RELATED"/>
    <property type="match status" value="1"/>
</dbReference>
<evidence type="ECO:0000256" key="1">
    <source>
        <dbReference type="SAM" id="Phobius"/>
    </source>
</evidence>
<dbReference type="Proteomes" id="UP001501456">
    <property type="component" value="Unassembled WGS sequence"/>
</dbReference>
<keyword evidence="1" id="KW-0812">Transmembrane</keyword>
<sequence length="235" mass="27097">MLGLLIILVISWALLRFVEKKNIDVLGVILYPKRLTQFILGFIFIVLVTLVNIGVETFVLKVEWELQSTFNYKLFFGAVVYHLKSALTEDLVFRGALLYILIHKLGAKWAILISALFFGVYHVFSYGMIGDRWIAVVYVILVTGFTGYVWAYTFYKTKSIMMGLGFHLGVNLMNACFFESQPYGEIFFQKVSSIDINDWNWLFFNLFKGLFPSLATLVCLKLLLKSKLYSKIEKK</sequence>
<dbReference type="RefSeq" id="WP_344728466.1">
    <property type="nucleotide sequence ID" value="NZ_BAABBI010000001.1"/>
</dbReference>
<feature type="transmembrane region" description="Helical" evidence="1">
    <location>
        <begin position="135"/>
        <end position="155"/>
    </location>
</feature>
<feature type="domain" description="CAAX prenyl protease 2/Lysostaphin resistance protein A-like" evidence="2">
    <location>
        <begin position="75"/>
        <end position="173"/>
    </location>
</feature>
<dbReference type="EMBL" id="BAABBI010000001">
    <property type="protein sequence ID" value="GAA3781872.1"/>
    <property type="molecule type" value="Genomic_DNA"/>
</dbReference>
<feature type="transmembrane region" description="Helical" evidence="1">
    <location>
        <begin position="36"/>
        <end position="55"/>
    </location>
</feature>
<keyword evidence="4" id="KW-1185">Reference proteome</keyword>
<evidence type="ECO:0000313" key="3">
    <source>
        <dbReference type="EMBL" id="GAA3781872.1"/>
    </source>
</evidence>
<keyword evidence="1" id="KW-0472">Membrane</keyword>
<evidence type="ECO:0000313" key="4">
    <source>
        <dbReference type="Proteomes" id="UP001501456"/>
    </source>
</evidence>
<gene>
    <name evidence="3" type="ORF">GCM10022271_12680</name>
</gene>